<dbReference type="GO" id="GO:0000981">
    <property type="term" value="F:DNA-binding transcription factor activity, RNA polymerase II-specific"/>
    <property type="evidence" value="ECO:0007669"/>
    <property type="project" value="TreeGrafter"/>
</dbReference>
<keyword evidence="2" id="KW-0677">Repeat</keyword>
<evidence type="ECO:0000256" key="1">
    <source>
        <dbReference type="ARBA" id="ARBA00022723"/>
    </source>
</evidence>
<keyword evidence="9" id="KW-1185">Reference proteome</keyword>
<evidence type="ECO:0000256" key="6">
    <source>
        <dbReference type="SAM" id="MobiDB-lite"/>
    </source>
</evidence>
<evidence type="ECO:0000313" key="8">
    <source>
        <dbReference type="EMBL" id="CAD7274894.1"/>
    </source>
</evidence>
<dbReference type="Proteomes" id="UP000678499">
    <property type="component" value="Unassembled WGS sequence"/>
</dbReference>
<dbReference type="PANTHER" id="PTHR24379:SF127">
    <property type="entry name" value="BLOODY FINGERS-RELATED"/>
    <property type="match status" value="1"/>
</dbReference>
<evidence type="ECO:0000256" key="3">
    <source>
        <dbReference type="ARBA" id="ARBA00022771"/>
    </source>
</evidence>
<sequence length="788" mass="90606">MGKSGICTMCMSSKTLVVDAKKHRLIHADQTVHERVSLWILAKQPMGFRTIFNVDKKPCQVCRECLDITVKLDEGEKQLEMLFNQLFARLSNSDDSMSCEVKSESVEPMMPTPVAQIKTCGSIDENRMPTEFAKSSIRKNRGNRMNSVMKEILPPSKVEKRSSQMVTSALRSNGQIDTSPDATPAKRTTIPNSSDVKKRIFVGENSAEKETVLRTSSAKKRLRLESSNEVNAVGHQAEKDASCFVGLDAWALLTCRVCNDELESSESLEEHFKMHHAEKCPYVCHFCLAQFQRHDEFKLHVLYEELQKSLDENFRCSVCQKDCLLPTFLSKHWKHSHRNCKEIRQVPFHCEECDLRFLSYEDFVWHRRSDLEAHSKVDGCRREFHCYECRYDGKSERGLLMHVVRHHEKDSPFQCPRCNLKLKNAGDFLKHLIETEFSKESLCETCGLRFSSAKCSFEHAKNIHGDDGLGSCDVCGDVMFSKAMVDEHATNHWMLKCPYCERKYRANAVHDFSAHVVLHKSDYFDENSVCFLCDTDRQNRKALSDHIRSVHGKKYPFNCPKCNENHATELLYNDHIAWHKTNAMPFVSSCPSISRSVILSPSPLKSVRERSQSEQSTPLSPAGGKRRISNRTRLQRNVKPRSMLRCDLCDYKAGDAEVLRYHEYLKHGVLDKTKFYKQCNVCKKEFVISSMYEKHLSVKHGIKSQVEEGRTSLIKKKDLAYLELDAEEGKDFSDGMEGSFCDRRQSHFKNELQEENEKNGIYREETLNVGIGNDDHYAKLENSTWKSS</sequence>
<dbReference type="SMART" id="SM00355">
    <property type="entry name" value="ZnF_C2H2"/>
    <property type="match status" value="14"/>
</dbReference>
<evidence type="ECO:0000256" key="5">
    <source>
        <dbReference type="PROSITE-ProRule" id="PRU00042"/>
    </source>
</evidence>
<evidence type="ECO:0000256" key="4">
    <source>
        <dbReference type="ARBA" id="ARBA00022833"/>
    </source>
</evidence>
<feature type="domain" description="C2H2-type" evidence="7">
    <location>
        <begin position="253"/>
        <end position="280"/>
    </location>
</feature>
<feature type="region of interest" description="Disordered" evidence="6">
    <location>
        <begin position="173"/>
        <end position="192"/>
    </location>
</feature>
<feature type="region of interest" description="Disordered" evidence="6">
    <location>
        <begin position="604"/>
        <end position="628"/>
    </location>
</feature>
<organism evidence="8">
    <name type="scientific">Notodromas monacha</name>
    <dbReference type="NCBI Taxonomy" id="399045"/>
    <lineage>
        <taxon>Eukaryota</taxon>
        <taxon>Metazoa</taxon>
        <taxon>Ecdysozoa</taxon>
        <taxon>Arthropoda</taxon>
        <taxon>Crustacea</taxon>
        <taxon>Oligostraca</taxon>
        <taxon>Ostracoda</taxon>
        <taxon>Podocopa</taxon>
        <taxon>Podocopida</taxon>
        <taxon>Cypridocopina</taxon>
        <taxon>Cypridoidea</taxon>
        <taxon>Cyprididae</taxon>
        <taxon>Notodromas</taxon>
    </lineage>
</organism>
<keyword evidence="4" id="KW-0862">Zinc</keyword>
<keyword evidence="1" id="KW-0479">Metal-binding</keyword>
<evidence type="ECO:0000259" key="7">
    <source>
        <dbReference type="PROSITE" id="PS50157"/>
    </source>
</evidence>
<evidence type="ECO:0000256" key="2">
    <source>
        <dbReference type="ARBA" id="ARBA00022737"/>
    </source>
</evidence>
<proteinExistence type="predicted"/>
<feature type="domain" description="C2H2-type" evidence="7">
    <location>
        <begin position="314"/>
        <end position="342"/>
    </location>
</feature>
<dbReference type="AlphaFoldDB" id="A0A7R9BGG8"/>
<dbReference type="Gene3D" id="3.30.160.60">
    <property type="entry name" value="Classic Zinc Finger"/>
    <property type="match status" value="4"/>
</dbReference>
<gene>
    <name evidence="8" type="ORF">NMOB1V02_LOCUS2706</name>
</gene>
<dbReference type="PANTHER" id="PTHR24379">
    <property type="entry name" value="KRAB AND ZINC FINGER DOMAIN-CONTAINING"/>
    <property type="match status" value="1"/>
</dbReference>
<dbReference type="PROSITE" id="PS50157">
    <property type="entry name" value="ZINC_FINGER_C2H2_2"/>
    <property type="match status" value="2"/>
</dbReference>
<name>A0A7R9BGG8_9CRUS</name>
<protein>
    <recommendedName>
        <fullName evidence="7">C2H2-type domain-containing protein</fullName>
    </recommendedName>
</protein>
<keyword evidence="3 5" id="KW-0863">Zinc-finger</keyword>
<dbReference type="EMBL" id="OA882352">
    <property type="protein sequence ID" value="CAD7274894.1"/>
    <property type="molecule type" value="Genomic_DNA"/>
</dbReference>
<evidence type="ECO:0000313" key="9">
    <source>
        <dbReference type="Proteomes" id="UP000678499"/>
    </source>
</evidence>
<dbReference type="OrthoDB" id="3565419at2759"/>
<dbReference type="GO" id="GO:0000977">
    <property type="term" value="F:RNA polymerase II transcription regulatory region sequence-specific DNA binding"/>
    <property type="evidence" value="ECO:0007669"/>
    <property type="project" value="TreeGrafter"/>
</dbReference>
<dbReference type="InterPro" id="IPR013087">
    <property type="entry name" value="Znf_C2H2_type"/>
</dbReference>
<dbReference type="GO" id="GO:0008270">
    <property type="term" value="F:zinc ion binding"/>
    <property type="evidence" value="ECO:0007669"/>
    <property type="project" value="UniProtKB-KW"/>
</dbReference>
<dbReference type="EMBL" id="CAJPEX010000315">
    <property type="protein sequence ID" value="CAG0915046.1"/>
    <property type="molecule type" value="Genomic_DNA"/>
</dbReference>
<dbReference type="GO" id="GO:0005634">
    <property type="term" value="C:nucleus"/>
    <property type="evidence" value="ECO:0007669"/>
    <property type="project" value="TreeGrafter"/>
</dbReference>
<accession>A0A7R9BGG8</accession>
<dbReference type="PROSITE" id="PS00028">
    <property type="entry name" value="ZINC_FINGER_C2H2_1"/>
    <property type="match status" value="4"/>
</dbReference>
<reference evidence="8" key="1">
    <citation type="submission" date="2020-11" db="EMBL/GenBank/DDBJ databases">
        <authorList>
            <person name="Tran Van P."/>
        </authorList>
    </citation>
    <scope>NUCLEOTIDE SEQUENCE</scope>
</reference>